<evidence type="ECO:0000313" key="4">
    <source>
        <dbReference type="EMBL" id="EFU76532.1"/>
    </source>
</evidence>
<dbReference type="Proteomes" id="UP000003434">
    <property type="component" value="Unassembled WGS sequence"/>
</dbReference>
<dbReference type="Pfam" id="PF14512">
    <property type="entry name" value="TM1586_NiRdase"/>
    <property type="match status" value="1"/>
</dbReference>
<dbReference type="EMBL" id="AEPW01000061">
    <property type="protein sequence ID" value="EFU76532.1"/>
    <property type="molecule type" value="Genomic_DNA"/>
</dbReference>
<proteinExistence type="inferred from homology"/>
<dbReference type="InterPro" id="IPR029478">
    <property type="entry name" value="TM1586_NiRdase"/>
</dbReference>
<comment type="caution">
    <text evidence="4">The sequence shown here is derived from an EMBL/GenBank/DDBJ whole genome shotgun (WGS) entry which is preliminary data.</text>
</comment>
<evidence type="ECO:0000259" key="3">
    <source>
        <dbReference type="Pfam" id="PF14512"/>
    </source>
</evidence>
<name>E6LNQ5_9FIRM</name>
<sequence length="271" mass="31117">MNIENIKARKSVRTYNEENISPEILERIEEFIKKTDNPFNIPIELRLLDANEYKLSSPVIIGAKKYVAGKYKKQINGEVAFGYSFEKFVLYATEIGLGTVWIAGTMDRKAFESAMDIKEGEMMPAVTPIGYKADKKSIRENIMRKAIKADSRINFDKLFFKNDFNTALNEDEAGKWLIPLQMVRWAPSGVNRQPWRVVVEGDKIYFYEKRTKGYESDNVGDAQKIDLGIALCHFDIATREIGLKGHFYQDNPNITTPENTEYIATFEIMLP</sequence>
<feature type="domain" description="Putative nitroreductase TM1586" evidence="3">
    <location>
        <begin position="3"/>
        <end position="237"/>
    </location>
</feature>
<reference evidence="4 5" key="1">
    <citation type="submission" date="2010-12" db="EMBL/GenBank/DDBJ databases">
        <authorList>
            <person name="Muzny D."/>
            <person name="Qin X."/>
            <person name="Deng J."/>
            <person name="Jiang H."/>
            <person name="Liu Y."/>
            <person name="Qu J."/>
            <person name="Song X.-Z."/>
            <person name="Zhang L."/>
            <person name="Thornton R."/>
            <person name="Coyle M."/>
            <person name="Francisco L."/>
            <person name="Jackson L."/>
            <person name="Javaid M."/>
            <person name="Korchina V."/>
            <person name="Kovar C."/>
            <person name="Mata R."/>
            <person name="Mathew T."/>
            <person name="Ngo R."/>
            <person name="Nguyen L."/>
            <person name="Nguyen N."/>
            <person name="Okwuonu G."/>
            <person name="Ongeri F."/>
            <person name="Pham C."/>
            <person name="Simmons D."/>
            <person name="Wilczek-Boney K."/>
            <person name="Hale W."/>
            <person name="Jakkamsetti A."/>
            <person name="Pham P."/>
            <person name="Ruth R."/>
            <person name="San Lucas F."/>
            <person name="Warren J."/>
            <person name="Zhang J."/>
            <person name="Zhao Z."/>
            <person name="Zhou C."/>
            <person name="Zhu D."/>
            <person name="Lee S."/>
            <person name="Bess C."/>
            <person name="Blankenburg K."/>
            <person name="Forbes L."/>
            <person name="Fu Q."/>
            <person name="Gubbala S."/>
            <person name="Hirani K."/>
            <person name="Jayaseelan J.C."/>
            <person name="Lara F."/>
            <person name="Munidasa M."/>
            <person name="Palculict T."/>
            <person name="Patil S."/>
            <person name="Pu L.-L."/>
            <person name="Saada N."/>
            <person name="Tang L."/>
            <person name="Weissenberger G."/>
            <person name="Zhu Y."/>
            <person name="Hemphill L."/>
            <person name="Shang Y."/>
            <person name="Youmans B."/>
            <person name="Ayvaz T."/>
            <person name="Ross M."/>
            <person name="Santibanez J."/>
            <person name="Aqrawi P."/>
            <person name="Gross S."/>
            <person name="Joshi V."/>
            <person name="Fowler G."/>
            <person name="Nazareth L."/>
            <person name="Reid J."/>
            <person name="Worley K."/>
            <person name="Petrosino J."/>
            <person name="Highlander S."/>
            <person name="Gibbs R."/>
        </authorList>
    </citation>
    <scope>NUCLEOTIDE SEQUENCE [LARGE SCALE GENOMIC DNA]</scope>
    <source>
        <strain evidence="4 5">DSM 3986</strain>
    </source>
</reference>
<accession>E6LNQ5</accession>
<dbReference type="InterPro" id="IPR000415">
    <property type="entry name" value="Nitroreductase-like"/>
</dbReference>
<dbReference type="PANTHER" id="PTHR43673">
    <property type="entry name" value="NAD(P)H NITROREDUCTASE YDGI-RELATED"/>
    <property type="match status" value="1"/>
</dbReference>
<organism evidence="4 5">
    <name type="scientific">Lachnoanaerobaculum saburreum DSM 3986</name>
    <dbReference type="NCBI Taxonomy" id="887325"/>
    <lineage>
        <taxon>Bacteria</taxon>
        <taxon>Bacillati</taxon>
        <taxon>Bacillota</taxon>
        <taxon>Clostridia</taxon>
        <taxon>Lachnospirales</taxon>
        <taxon>Lachnospiraceae</taxon>
        <taxon>Lachnoanaerobaculum</taxon>
    </lineage>
</organism>
<keyword evidence="2" id="KW-0560">Oxidoreductase</keyword>
<gene>
    <name evidence="4" type="ORF">HMPREF0381_1590</name>
</gene>
<dbReference type="RefSeq" id="WP_008751356.1">
    <property type="nucleotide sequence ID" value="NZ_GL622296.1"/>
</dbReference>
<comment type="similarity">
    <text evidence="1">Belongs to the nitroreductase family.</text>
</comment>
<dbReference type="Gene3D" id="3.40.109.10">
    <property type="entry name" value="NADH Oxidase"/>
    <property type="match status" value="1"/>
</dbReference>
<dbReference type="PANTHER" id="PTHR43673:SF10">
    <property type="entry name" value="NADH DEHYDROGENASE_NAD(P)H NITROREDUCTASE XCC3605-RELATED"/>
    <property type="match status" value="1"/>
</dbReference>
<dbReference type="Gene3D" id="3.40.109.30">
    <property type="entry name" value="putative nitroreductase (tm1586), domain 2"/>
    <property type="match status" value="1"/>
</dbReference>
<dbReference type="HOGENOM" id="CLU_070562_1_0_9"/>
<dbReference type="AlphaFoldDB" id="E6LNQ5"/>
<dbReference type="eggNOG" id="COG0778">
    <property type="taxonomic scope" value="Bacteria"/>
</dbReference>
<evidence type="ECO:0000313" key="5">
    <source>
        <dbReference type="Proteomes" id="UP000003434"/>
    </source>
</evidence>
<dbReference type="GO" id="GO:0016491">
    <property type="term" value="F:oxidoreductase activity"/>
    <property type="evidence" value="ECO:0007669"/>
    <property type="project" value="UniProtKB-KW"/>
</dbReference>
<evidence type="ECO:0000256" key="2">
    <source>
        <dbReference type="ARBA" id="ARBA00023002"/>
    </source>
</evidence>
<dbReference type="SUPFAM" id="SSF55469">
    <property type="entry name" value="FMN-dependent nitroreductase-like"/>
    <property type="match status" value="2"/>
</dbReference>
<protein>
    <recommendedName>
        <fullName evidence="3">Putative nitroreductase TM1586 domain-containing protein</fullName>
    </recommendedName>
</protein>
<evidence type="ECO:0000256" key="1">
    <source>
        <dbReference type="ARBA" id="ARBA00007118"/>
    </source>
</evidence>